<dbReference type="InterPro" id="IPR051398">
    <property type="entry name" value="Polysacch_Deacetylase"/>
</dbReference>
<dbReference type="PANTHER" id="PTHR34216">
    <property type="match status" value="1"/>
</dbReference>
<organism evidence="6 7">
    <name type="scientific">Paraflavisolibacter caeni</name>
    <dbReference type="NCBI Taxonomy" id="2982496"/>
    <lineage>
        <taxon>Bacteria</taxon>
        <taxon>Pseudomonadati</taxon>
        <taxon>Bacteroidota</taxon>
        <taxon>Chitinophagia</taxon>
        <taxon>Chitinophagales</taxon>
        <taxon>Chitinophagaceae</taxon>
        <taxon>Paraflavisolibacter</taxon>
    </lineage>
</organism>
<keyword evidence="7" id="KW-1185">Reference proteome</keyword>
<reference evidence="6" key="2">
    <citation type="submission" date="2023-04" db="EMBL/GenBank/DDBJ databases">
        <title>Paracnuella aquatica gen. nov., sp. nov., a member of the family Chitinophagaceae isolated from a hot spring.</title>
        <authorList>
            <person name="Wang C."/>
        </authorList>
    </citation>
    <scope>NUCLEOTIDE SEQUENCE</scope>
    <source>
        <strain evidence="6">LB-8</strain>
    </source>
</reference>
<dbReference type="PROSITE" id="PS51677">
    <property type="entry name" value="NODB"/>
    <property type="match status" value="1"/>
</dbReference>
<evidence type="ECO:0000313" key="7">
    <source>
        <dbReference type="Proteomes" id="UP001155483"/>
    </source>
</evidence>
<dbReference type="Pfam" id="PF22244">
    <property type="entry name" value="GCE_fung"/>
    <property type="match status" value="1"/>
</dbReference>
<comment type="caution">
    <text evidence="6">The sequence shown here is derived from an EMBL/GenBank/DDBJ whole genome shotgun (WGS) entry which is preliminary data.</text>
</comment>
<dbReference type="InterPro" id="IPR029058">
    <property type="entry name" value="AB_hydrolase_fold"/>
</dbReference>
<dbReference type="CDD" id="cd10967">
    <property type="entry name" value="CE4_GLA_like_6s"/>
    <property type="match status" value="1"/>
</dbReference>
<dbReference type="Pfam" id="PF01522">
    <property type="entry name" value="Polysacc_deac_1"/>
    <property type="match status" value="1"/>
</dbReference>
<sequence>MNRFLSLFIVVIISYSKSHAQFNQPWQGKKCAVVLTYDDALNVHLDNAIPLLDSLGLKATFYLSGYFPGCRERLADWKKAAAKGYELANHTLFHPCIGNIPGREWVKPDYDMSRYTVQRMVDEIRMNNVLLEALDGKKKRTFAYTCGDMKVGDSSFIQYVKNDFLAARAVRSQMHRIDQIDLYNVDCYAVNGETGAQMIEWVKKAMETNSLLVFLFHGVGGEHSLNVSLPAHRQLLNFLKQNEKDVWIAPMIEVAEHIKSWKYNDSLKTAIQKATQEDYNRMLGKLNIQSTRPGPSGNPQAPNASNTDESKASPYTSLPDPLVLNNGIKVTTAKMWWQKRRPEIVELFDKEFYGRVPAHTPKVSWKVISSKDTTIGSIAAVTKNLLGHVDNSSYPEINVDIQLTLTTPKQINQPIPVIMEFGFVFPPGFRMPPNPPGTAVAKSWQEQVLQKGWGAAVIVPTSYQADNGAGLTQGIIGLVNKGKPRKPDDWGALRAWAWGASRAIDYFETDPSLDAKRIVIEGLSRYGKAAIVTMAYEPRIAIGFIGSSGAGGTKILRRVFGEQVENLASSAEYHWFAGNFIKYAGPLTPNDLPVDAHELVALCAPRPVFISSGSPTVEGQWVDAKGMFLGGVHASPVYQLLGQKGLGTTEFPPLETALTDGEIAFRQHAGGHTTGPNWPTFLEFASRYFNSSQTKSKNFYEREWFKKLKLNQYEWVAQLDCMPHHWVRKAMR</sequence>
<dbReference type="InterPro" id="IPR054579">
    <property type="entry name" value="GCE-like_dom"/>
</dbReference>
<dbReference type="Gene3D" id="3.20.20.370">
    <property type="entry name" value="Glycoside hydrolase/deacetylase"/>
    <property type="match status" value="1"/>
</dbReference>
<dbReference type="SUPFAM" id="SSF88713">
    <property type="entry name" value="Glycoside hydrolase/deacetylase"/>
    <property type="match status" value="1"/>
</dbReference>
<keyword evidence="3" id="KW-0378">Hydrolase</keyword>
<dbReference type="EMBL" id="JAOTIF010000010">
    <property type="protein sequence ID" value="MCU7550148.1"/>
    <property type="molecule type" value="Genomic_DNA"/>
</dbReference>
<evidence type="ECO:0000256" key="4">
    <source>
        <dbReference type="SAM" id="MobiDB-lite"/>
    </source>
</evidence>
<evidence type="ECO:0000259" key="5">
    <source>
        <dbReference type="PROSITE" id="PS51677"/>
    </source>
</evidence>
<keyword evidence="1" id="KW-0719">Serine esterase</keyword>
<reference evidence="6" key="1">
    <citation type="submission" date="2022-09" db="EMBL/GenBank/DDBJ databases">
        <authorList>
            <person name="Yuan C."/>
            <person name="Ke Z."/>
        </authorList>
    </citation>
    <scope>NUCLEOTIDE SEQUENCE</scope>
    <source>
        <strain evidence="6">LB-8</strain>
    </source>
</reference>
<dbReference type="InterPro" id="IPR002509">
    <property type="entry name" value="NODB_dom"/>
</dbReference>
<dbReference type="PANTHER" id="PTHR34216:SF11">
    <property type="entry name" value="CHITOOLIGOSACCHARIDE DEACETYLASE"/>
    <property type="match status" value="1"/>
</dbReference>
<name>A0A9X3BIL1_9BACT</name>
<dbReference type="Proteomes" id="UP001155483">
    <property type="component" value="Unassembled WGS sequence"/>
</dbReference>
<dbReference type="SUPFAM" id="SSF53474">
    <property type="entry name" value="alpha/beta-Hydrolases"/>
    <property type="match status" value="1"/>
</dbReference>
<dbReference type="InterPro" id="IPR011330">
    <property type="entry name" value="Glyco_hydro/deAcase_b/a-brl"/>
</dbReference>
<dbReference type="GO" id="GO:0052689">
    <property type="term" value="F:carboxylic ester hydrolase activity"/>
    <property type="evidence" value="ECO:0007669"/>
    <property type="project" value="UniProtKB-KW"/>
</dbReference>
<evidence type="ECO:0000313" key="6">
    <source>
        <dbReference type="EMBL" id="MCU7550148.1"/>
    </source>
</evidence>
<feature type="region of interest" description="Disordered" evidence="4">
    <location>
        <begin position="287"/>
        <end position="318"/>
    </location>
</feature>
<dbReference type="AlphaFoldDB" id="A0A9X3BIL1"/>
<accession>A0A9X3BIL1</accession>
<protein>
    <submittedName>
        <fullName evidence="6">Polysaccharide deacetylase family protein</fullName>
    </submittedName>
</protein>
<dbReference type="GO" id="GO:0016810">
    <property type="term" value="F:hydrolase activity, acting on carbon-nitrogen (but not peptide) bonds"/>
    <property type="evidence" value="ECO:0007669"/>
    <property type="project" value="InterPro"/>
</dbReference>
<proteinExistence type="predicted"/>
<dbReference type="Gene3D" id="3.40.50.1820">
    <property type="entry name" value="alpha/beta hydrolase"/>
    <property type="match status" value="1"/>
</dbReference>
<gene>
    <name evidence="6" type="ORF">OCK74_13575</name>
</gene>
<evidence type="ECO:0000256" key="1">
    <source>
        <dbReference type="ARBA" id="ARBA00022487"/>
    </source>
</evidence>
<evidence type="ECO:0000256" key="3">
    <source>
        <dbReference type="ARBA" id="ARBA00022801"/>
    </source>
</evidence>
<dbReference type="RefSeq" id="WP_279297587.1">
    <property type="nucleotide sequence ID" value="NZ_JAOTIF010000010.1"/>
</dbReference>
<evidence type="ECO:0000256" key="2">
    <source>
        <dbReference type="ARBA" id="ARBA00022729"/>
    </source>
</evidence>
<feature type="domain" description="NodB homology" evidence="5">
    <location>
        <begin position="31"/>
        <end position="249"/>
    </location>
</feature>
<keyword evidence="2" id="KW-0732">Signal</keyword>
<dbReference type="GO" id="GO:0005975">
    <property type="term" value="P:carbohydrate metabolic process"/>
    <property type="evidence" value="ECO:0007669"/>
    <property type="project" value="InterPro"/>
</dbReference>
<feature type="compositionally biased region" description="Polar residues" evidence="4">
    <location>
        <begin position="287"/>
        <end position="307"/>
    </location>
</feature>